<sequence>MTALSQSERIPALARLLGGSQITDLALANAKEMLESISS</sequence>
<protein>
    <submittedName>
        <fullName evidence="1">DNA recombination/repair protein RecN</fullName>
    </submittedName>
</protein>
<dbReference type="Proteomes" id="UP000278733">
    <property type="component" value="Chromosome"/>
</dbReference>
<dbReference type="EMBL" id="LR134405">
    <property type="protein sequence ID" value="VEH67983.1"/>
    <property type="molecule type" value="Genomic_DNA"/>
</dbReference>
<evidence type="ECO:0000313" key="2">
    <source>
        <dbReference type="Proteomes" id="UP000278733"/>
    </source>
</evidence>
<dbReference type="AlphaFoldDB" id="A0A3S4U210"/>
<evidence type="ECO:0000313" key="1">
    <source>
        <dbReference type="EMBL" id="VEH67983.1"/>
    </source>
</evidence>
<gene>
    <name evidence="1" type="primary">recN_1</name>
    <name evidence="1" type="ORF">NCTC8284_03198</name>
</gene>
<name>A0A3S4U210_9PAST</name>
<organism evidence="1 2">
    <name type="scientific">Rodentibacter pneumotropicus</name>
    <dbReference type="NCBI Taxonomy" id="758"/>
    <lineage>
        <taxon>Bacteria</taxon>
        <taxon>Pseudomonadati</taxon>
        <taxon>Pseudomonadota</taxon>
        <taxon>Gammaproteobacteria</taxon>
        <taxon>Pasteurellales</taxon>
        <taxon>Pasteurellaceae</taxon>
        <taxon>Rodentibacter</taxon>
    </lineage>
</organism>
<proteinExistence type="predicted"/>
<reference evidence="1 2" key="1">
    <citation type="submission" date="2018-12" db="EMBL/GenBank/DDBJ databases">
        <authorList>
            <consortium name="Pathogen Informatics"/>
        </authorList>
    </citation>
    <scope>NUCLEOTIDE SEQUENCE [LARGE SCALE GENOMIC DNA]</scope>
    <source>
        <strain evidence="1 2">NCTC8284</strain>
    </source>
</reference>
<accession>A0A3S4U210</accession>
<dbReference type="KEGG" id="rpne:NCTC8284_03198"/>